<accession>A0AAE1E9J1</accession>
<sequence>MEQNPLAGRKPKHAANILDNSLGSCVKNIKRYSAFEGKISHNEIKPSILNAIRRSMKSNPKGARGHFFFWGNQSAKTGSRRKRSATVTGRGRKAASLGNKRRNAKTDGTNNKRNGAGSKCKSQSKRKKSKEAKDRNGRKRKRLRLSEIMKYSGMKLKNGRRLIVFTTKD</sequence>
<gene>
    <name evidence="2" type="ORF">RRG08_054402</name>
</gene>
<reference evidence="2" key="1">
    <citation type="journal article" date="2023" name="G3 (Bethesda)">
        <title>A reference genome for the long-term kleptoplast-retaining sea slug Elysia crispata morphotype clarki.</title>
        <authorList>
            <person name="Eastman K.E."/>
            <person name="Pendleton A.L."/>
            <person name="Shaikh M.A."/>
            <person name="Suttiyut T."/>
            <person name="Ogas R."/>
            <person name="Tomko P."/>
            <person name="Gavelis G."/>
            <person name="Widhalm J.R."/>
            <person name="Wisecaver J.H."/>
        </authorList>
    </citation>
    <scope>NUCLEOTIDE SEQUENCE</scope>
    <source>
        <strain evidence="2">ECLA1</strain>
    </source>
</reference>
<comment type="caution">
    <text evidence="2">The sequence shown here is derived from an EMBL/GenBank/DDBJ whole genome shotgun (WGS) entry which is preliminary data.</text>
</comment>
<evidence type="ECO:0000313" key="2">
    <source>
        <dbReference type="EMBL" id="KAK3799276.1"/>
    </source>
</evidence>
<evidence type="ECO:0000256" key="1">
    <source>
        <dbReference type="SAM" id="MobiDB-lite"/>
    </source>
</evidence>
<evidence type="ECO:0000313" key="3">
    <source>
        <dbReference type="Proteomes" id="UP001283361"/>
    </source>
</evidence>
<organism evidence="2 3">
    <name type="scientific">Elysia crispata</name>
    <name type="common">lettuce slug</name>
    <dbReference type="NCBI Taxonomy" id="231223"/>
    <lineage>
        <taxon>Eukaryota</taxon>
        <taxon>Metazoa</taxon>
        <taxon>Spiralia</taxon>
        <taxon>Lophotrochozoa</taxon>
        <taxon>Mollusca</taxon>
        <taxon>Gastropoda</taxon>
        <taxon>Heterobranchia</taxon>
        <taxon>Euthyneura</taxon>
        <taxon>Panpulmonata</taxon>
        <taxon>Sacoglossa</taxon>
        <taxon>Placobranchoidea</taxon>
        <taxon>Plakobranchidae</taxon>
        <taxon>Elysia</taxon>
    </lineage>
</organism>
<feature type="region of interest" description="Disordered" evidence="1">
    <location>
        <begin position="63"/>
        <end position="143"/>
    </location>
</feature>
<dbReference type="Proteomes" id="UP001283361">
    <property type="component" value="Unassembled WGS sequence"/>
</dbReference>
<protein>
    <submittedName>
        <fullName evidence="2">Uncharacterized protein</fullName>
    </submittedName>
</protein>
<proteinExistence type="predicted"/>
<name>A0AAE1E9J1_9GAST</name>
<dbReference type="AlphaFoldDB" id="A0AAE1E9J1"/>
<keyword evidence="3" id="KW-1185">Reference proteome</keyword>
<dbReference type="EMBL" id="JAWDGP010000590">
    <property type="protein sequence ID" value="KAK3799276.1"/>
    <property type="molecule type" value="Genomic_DNA"/>
</dbReference>
<feature type="compositionally biased region" description="Basic residues" evidence="1">
    <location>
        <begin position="122"/>
        <end position="143"/>
    </location>
</feature>